<proteinExistence type="predicted"/>
<reference evidence="2 3" key="1">
    <citation type="submission" date="2014-04" db="EMBL/GenBank/DDBJ databases">
        <authorList>
            <consortium name="DOE Joint Genome Institute"/>
            <person name="Kuo A."/>
            <person name="Kohler A."/>
            <person name="Costa M.D."/>
            <person name="Nagy L.G."/>
            <person name="Floudas D."/>
            <person name="Copeland A."/>
            <person name="Barry K.W."/>
            <person name="Cichocki N."/>
            <person name="Veneault-Fourrey C."/>
            <person name="LaButti K."/>
            <person name="Lindquist E.A."/>
            <person name="Lipzen A."/>
            <person name="Lundell T."/>
            <person name="Morin E."/>
            <person name="Murat C."/>
            <person name="Sun H."/>
            <person name="Tunlid A."/>
            <person name="Henrissat B."/>
            <person name="Grigoriev I.V."/>
            <person name="Hibbett D.S."/>
            <person name="Martin F."/>
            <person name="Nordberg H.P."/>
            <person name="Cantor M.N."/>
            <person name="Hua S.X."/>
        </authorList>
    </citation>
    <scope>NUCLEOTIDE SEQUENCE [LARGE SCALE GENOMIC DNA]</scope>
    <source>
        <strain evidence="2 3">Marx 270</strain>
    </source>
</reference>
<evidence type="ECO:0000313" key="3">
    <source>
        <dbReference type="Proteomes" id="UP000054217"/>
    </source>
</evidence>
<name>A0A0C3JD20_PISTI</name>
<sequence>MKLLNVEAVLDRDKGIQQAGHKPDIMKELDDNTTSYAILSHRWGAEVSYEEMIGLMEMEEQQREEIKQRYGYQKIIKSCEQVTKDGYKWLWVDTCCIDKRSSSELSEAINSMCRWYRNAQVCYAHLNDVDASVFPTERDNDKFGESNGWPEWFMRGWTLQELIAPKQVAFFNKDWAPIGSKQRFAPTLQNITGIPCEVLRDGLAAKRLSVAQIMSWAADRKTTRVEDRAYSLMGLFGVNMPMLYGEGEKAFQRLQLEIIRVSNDHSIFAWYSPTPRPGSVLAEDPRDFRGCGRIRKLEPREYVDKLIFQYIKENDLGDPRYIDVFGSNRRARRRKLAALRDAVHSQQFQTFTVSNAGIQHVFMAGDCN</sequence>
<gene>
    <name evidence="2" type="ORF">M404DRAFT_311705</name>
</gene>
<dbReference type="PANTHER" id="PTHR10622:SF10">
    <property type="entry name" value="HET DOMAIN-CONTAINING PROTEIN"/>
    <property type="match status" value="1"/>
</dbReference>
<dbReference type="InParanoid" id="A0A0C3JD20"/>
<dbReference type="EMBL" id="KN832064">
    <property type="protein sequence ID" value="KIN95576.1"/>
    <property type="molecule type" value="Genomic_DNA"/>
</dbReference>
<accession>A0A0C3JD20</accession>
<dbReference type="PANTHER" id="PTHR10622">
    <property type="entry name" value="HET DOMAIN-CONTAINING PROTEIN"/>
    <property type="match status" value="1"/>
</dbReference>
<feature type="domain" description="Heterokaryon incompatibility" evidence="1">
    <location>
        <begin position="36"/>
        <end position="133"/>
    </location>
</feature>
<evidence type="ECO:0000313" key="2">
    <source>
        <dbReference type="EMBL" id="KIN95576.1"/>
    </source>
</evidence>
<dbReference type="HOGENOM" id="CLU_000288_138_0_1"/>
<dbReference type="OrthoDB" id="674604at2759"/>
<evidence type="ECO:0000259" key="1">
    <source>
        <dbReference type="Pfam" id="PF06985"/>
    </source>
</evidence>
<organism evidence="2 3">
    <name type="scientific">Pisolithus tinctorius Marx 270</name>
    <dbReference type="NCBI Taxonomy" id="870435"/>
    <lineage>
        <taxon>Eukaryota</taxon>
        <taxon>Fungi</taxon>
        <taxon>Dikarya</taxon>
        <taxon>Basidiomycota</taxon>
        <taxon>Agaricomycotina</taxon>
        <taxon>Agaricomycetes</taxon>
        <taxon>Agaricomycetidae</taxon>
        <taxon>Boletales</taxon>
        <taxon>Sclerodermatineae</taxon>
        <taxon>Pisolithaceae</taxon>
        <taxon>Pisolithus</taxon>
    </lineage>
</organism>
<protein>
    <recommendedName>
        <fullName evidence="1">Heterokaryon incompatibility domain-containing protein</fullName>
    </recommendedName>
</protein>
<keyword evidence="3" id="KW-1185">Reference proteome</keyword>
<dbReference type="InterPro" id="IPR010730">
    <property type="entry name" value="HET"/>
</dbReference>
<dbReference type="STRING" id="870435.A0A0C3JD20"/>
<dbReference type="AlphaFoldDB" id="A0A0C3JD20"/>
<reference evidence="3" key="2">
    <citation type="submission" date="2015-01" db="EMBL/GenBank/DDBJ databases">
        <title>Evolutionary Origins and Diversification of the Mycorrhizal Mutualists.</title>
        <authorList>
            <consortium name="DOE Joint Genome Institute"/>
            <consortium name="Mycorrhizal Genomics Consortium"/>
            <person name="Kohler A."/>
            <person name="Kuo A."/>
            <person name="Nagy L.G."/>
            <person name="Floudas D."/>
            <person name="Copeland A."/>
            <person name="Barry K.W."/>
            <person name="Cichocki N."/>
            <person name="Veneault-Fourrey C."/>
            <person name="LaButti K."/>
            <person name="Lindquist E.A."/>
            <person name="Lipzen A."/>
            <person name="Lundell T."/>
            <person name="Morin E."/>
            <person name="Murat C."/>
            <person name="Riley R."/>
            <person name="Ohm R."/>
            <person name="Sun H."/>
            <person name="Tunlid A."/>
            <person name="Henrissat B."/>
            <person name="Grigoriev I.V."/>
            <person name="Hibbett D.S."/>
            <person name="Martin F."/>
        </authorList>
    </citation>
    <scope>NUCLEOTIDE SEQUENCE [LARGE SCALE GENOMIC DNA]</scope>
    <source>
        <strain evidence="3">Marx 270</strain>
    </source>
</reference>
<dbReference type="Proteomes" id="UP000054217">
    <property type="component" value="Unassembled WGS sequence"/>
</dbReference>
<dbReference type="Pfam" id="PF06985">
    <property type="entry name" value="HET"/>
    <property type="match status" value="1"/>
</dbReference>